<evidence type="ECO:0000313" key="7">
    <source>
        <dbReference type="Proteomes" id="UP001628220"/>
    </source>
</evidence>
<dbReference type="InterPro" id="IPR036986">
    <property type="entry name" value="S4_RNA-bd_sf"/>
</dbReference>
<dbReference type="SUPFAM" id="SSF55174">
    <property type="entry name" value="Alpha-L RNA-binding motif"/>
    <property type="match status" value="1"/>
</dbReference>
<gene>
    <name evidence="6" type="ORF">Tsumi_04750</name>
</gene>
<keyword evidence="3" id="KW-0238">DNA-binding</keyword>
<dbReference type="Proteomes" id="UP001628220">
    <property type="component" value="Unassembled WGS sequence"/>
</dbReference>
<feature type="domain" description="RNA-binding S4" evidence="5">
    <location>
        <begin position="4"/>
        <end position="67"/>
    </location>
</feature>
<comment type="similarity">
    <text evidence="1">Belongs to the HSP15 family.</text>
</comment>
<dbReference type="InterPro" id="IPR002942">
    <property type="entry name" value="S4_RNA-bd"/>
</dbReference>
<evidence type="ECO:0000313" key="6">
    <source>
        <dbReference type="EMBL" id="GAB1251371.1"/>
    </source>
</evidence>
<name>A0ABQ0E0Y8_9PORP</name>
<reference evidence="6 7" key="1">
    <citation type="journal article" date="2025" name="Int. J. Syst. Evol. Microbiol.">
        <title>Desulfovibrio falkowii sp. nov., Porphyromonas miyakawae sp. nov., Mediterraneibacter flintii sp. nov. and Owariibacterium komagatae gen. nov., sp. nov., isolated from human faeces.</title>
        <authorList>
            <person name="Hamaguchi T."/>
            <person name="Ohara M."/>
            <person name="Hisatomi A."/>
            <person name="Sekiguchi K."/>
            <person name="Takeda J.I."/>
            <person name="Ueyama J."/>
            <person name="Ito M."/>
            <person name="Nishiwaki H."/>
            <person name="Ogi T."/>
            <person name="Hirayama M."/>
            <person name="Ohkuma M."/>
            <person name="Sakamoto M."/>
            <person name="Ohno K."/>
        </authorList>
    </citation>
    <scope>NUCLEOTIDE SEQUENCE [LARGE SCALE GENOMIC DNA]</scope>
    <source>
        <strain evidence="6 7">13CB11C</strain>
    </source>
</reference>
<dbReference type="RefSeq" id="WP_411915182.1">
    <property type="nucleotide sequence ID" value="NZ_BAAFSF010000001.1"/>
</dbReference>
<organism evidence="6 7">
    <name type="scientific">Porphyromonas miyakawae</name>
    <dbReference type="NCBI Taxonomy" id="3137470"/>
    <lineage>
        <taxon>Bacteria</taxon>
        <taxon>Pseudomonadati</taxon>
        <taxon>Bacteroidota</taxon>
        <taxon>Bacteroidia</taxon>
        <taxon>Bacteroidales</taxon>
        <taxon>Porphyromonadaceae</taxon>
        <taxon>Porphyromonas</taxon>
    </lineage>
</organism>
<dbReference type="CDD" id="cd00165">
    <property type="entry name" value="S4"/>
    <property type="match status" value="1"/>
</dbReference>
<protein>
    <submittedName>
        <fullName evidence="6">RNA-binding S4 domain-containing protein</fullName>
    </submittedName>
</protein>
<keyword evidence="2 4" id="KW-0694">RNA-binding</keyword>
<evidence type="ECO:0000256" key="3">
    <source>
        <dbReference type="ARBA" id="ARBA00023125"/>
    </source>
</evidence>
<dbReference type="Pfam" id="PF01479">
    <property type="entry name" value="S4"/>
    <property type="match status" value="1"/>
</dbReference>
<proteinExistence type="inferred from homology"/>
<sequence>MESIRIDSFLWCVRIFKSRSKAAEACKKGRITISGVNAKPARMIQRGDIIEVKKPPIVYSFKVLDIPKNRMGAKLVHSFVENVTAPEQYELLELQKLSGFIGRAKGEGRPTKKDRRDLDAFMEDIPESFFFGDEFDFDD</sequence>
<evidence type="ECO:0000259" key="5">
    <source>
        <dbReference type="SMART" id="SM00363"/>
    </source>
</evidence>
<dbReference type="PIRSF" id="PIRSF016821">
    <property type="entry name" value="HSP15"/>
    <property type="match status" value="1"/>
</dbReference>
<accession>A0ABQ0E0Y8</accession>
<evidence type="ECO:0000256" key="1">
    <source>
        <dbReference type="ARBA" id="ARBA00008396"/>
    </source>
</evidence>
<dbReference type="Gene3D" id="3.10.290.10">
    <property type="entry name" value="RNA-binding S4 domain"/>
    <property type="match status" value="1"/>
</dbReference>
<evidence type="ECO:0000256" key="2">
    <source>
        <dbReference type="ARBA" id="ARBA00022884"/>
    </source>
</evidence>
<dbReference type="InterPro" id="IPR025708">
    <property type="entry name" value="HSP15"/>
</dbReference>
<keyword evidence="7" id="KW-1185">Reference proteome</keyword>
<dbReference type="EMBL" id="BAAFSF010000001">
    <property type="protein sequence ID" value="GAB1251371.1"/>
    <property type="molecule type" value="Genomic_DNA"/>
</dbReference>
<dbReference type="PROSITE" id="PS50889">
    <property type="entry name" value="S4"/>
    <property type="match status" value="1"/>
</dbReference>
<comment type="caution">
    <text evidence="6">The sequence shown here is derived from an EMBL/GenBank/DDBJ whole genome shotgun (WGS) entry which is preliminary data.</text>
</comment>
<dbReference type="SMART" id="SM00363">
    <property type="entry name" value="S4"/>
    <property type="match status" value="1"/>
</dbReference>
<evidence type="ECO:0000256" key="4">
    <source>
        <dbReference type="PROSITE-ProRule" id="PRU00182"/>
    </source>
</evidence>